<evidence type="ECO:0000313" key="11">
    <source>
        <dbReference type="EMBL" id="KAL1296998.1"/>
    </source>
</evidence>
<comment type="caution">
    <text evidence="11">The sequence shown here is derived from an EMBL/GenBank/DDBJ whole genome shotgun (WGS) entry which is preliminary data.</text>
</comment>
<reference evidence="11 12" key="1">
    <citation type="submission" date="2024-07" db="EMBL/GenBank/DDBJ databases">
        <title>Draft sequence of the Neodothiora populina.</title>
        <authorList>
            <person name="Drown D.D."/>
            <person name="Schuette U.S."/>
            <person name="Buechlein A.B."/>
            <person name="Rusch D.R."/>
            <person name="Winton L.W."/>
            <person name="Adams G.A."/>
        </authorList>
    </citation>
    <scope>NUCLEOTIDE SEQUENCE [LARGE SCALE GENOMIC DNA]</scope>
    <source>
        <strain evidence="11 12">CPC 39397</strain>
    </source>
</reference>
<feature type="transmembrane region" description="Helical" evidence="10">
    <location>
        <begin position="281"/>
        <end position="305"/>
    </location>
</feature>
<comment type="catalytic activity">
    <reaction evidence="8">
        <text>(5Z,8Z,11Z,14Z)-eicosatetraenoyl-CoA + H2O = S-(5Z,8Z,11Z,14Z-eicosatetraenoyl)-4'-phosphopantetheine + adenosine 3',5'-bisphosphate + 2 H(+)</text>
        <dbReference type="Rhea" id="RHEA:65568"/>
        <dbReference type="ChEBI" id="CHEBI:15377"/>
        <dbReference type="ChEBI" id="CHEBI:15378"/>
        <dbReference type="ChEBI" id="CHEBI:57368"/>
        <dbReference type="ChEBI" id="CHEBI:58343"/>
        <dbReference type="ChEBI" id="CHEBI:156554"/>
    </reaction>
</comment>
<keyword evidence="8" id="KW-1208">Phospholipid metabolism</keyword>
<keyword evidence="7 8" id="KW-0472">Membrane</keyword>
<keyword evidence="5 8" id="KW-1133">Transmembrane helix</keyword>
<evidence type="ECO:0000256" key="7">
    <source>
        <dbReference type="ARBA" id="ARBA00023136"/>
    </source>
</evidence>
<dbReference type="EMBL" id="JBFMKM010000016">
    <property type="protein sequence ID" value="KAL1296998.1"/>
    <property type="molecule type" value="Genomic_DNA"/>
</dbReference>
<comment type="subcellular location">
    <subcellularLocation>
        <location evidence="1 8">Endoplasmic reticulum membrane</location>
        <topology evidence="1 8">Multi-pass membrane protein</topology>
    </subcellularLocation>
</comment>
<accession>A0ABR3P2I8</accession>
<keyword evidence="2 8" id="KW-0812">Transmembrane</keyword>
<comment type="catalytic activity">
    <reaction evidence="8">
        <text>(9Z)-octadecenoyl-CoA + H2O = S-(9Z-octadecenoyl)-4'-phosphopantetheine + adenosine 3',5'-bisphosphate + 2 H(+)</text>
        <dbReference type="Rhea" id="RHEA:65564"/>
        <dbReference type="ChEBI" id="CHEBI:15377"/>
        <dbReference type="ChEBI" id="CHEBI:15378"/>
        <dbReference type="ChEBI" id="CHEBI:57387"/>
        <dbReference type="ChEBI" id="CHEBI:58343"/>
        <dbReference type="ChEBI" id="CHEBI:156553"/>
    </reaction>
</comment>
<comment type="function">
    <text evidence="8">Fatty acyl-coenzyme A (CoA) diphosphatase that hydrolyzes fatty acyl-CoA to yield acyl-4'-phosphopantetheine and adenosine 3',5'-bisphosphate. Preferentially hydrolyzes unsaturated long-chain acyl-CoA substrates in the endoplasmic reticulum (ER) lumen. This catalytic activity is required for maintaining ER structure and for lipid droplets (LDs) biogenesis, which are lipid storage organelles involved in maintaining lipid and energy homeostasis. May directly bind to diacylglycerol (DAGs) and triacylglycerol, which is also important for LD biogenesis. May support directional budding of nacent LDs from the ER into the cytosol by reducing DAG levels at sites of LD formation. May play a role in the regulation of cell morphology and cytoskeletal organization. Involved in phospholipid biosynthesis.</text>
</comment>
<comment type="similarity">
    <text evidence="8">Belongs to the FIT family. Fungal FIT2B/SCS3 subfamily.</text>
</comment>
<name>A0ABR3P2I8_9PEZI</name>
<organism evidence="11 12">
    <name type="scientific">Neodothiora populina</name>
    <dbReference type="NCBI Taxonomy" id="2781224"/>
    <lineage>
        <taxon>Eukaryota</taxon>
        <taxon>Fungi</taxon>
        <taxon>Dikarya</taxon>
        <taxon>Ascomycota</taxon>
        <taxon>Pezizomycotina</taxon>
        <taxon>Dothideomycetes</taxon>
        <taxon>Dothideomycetidae</taxon>
        <taxon>Dothideales</taxon>
        <taxon>Dothioraceae</taxon>
        <taxon>Neodothiora</taxon>
    </lineage>
</organism>
<keyword evidence="12" id="KW-1185">Reference proteome</keyword>
<evidence type="ECO:0000256" key="10">
    <source>
        <dbReference type="SAM" id="Phobius"/>
    </source>
</evidence>
<feature type="transmembrane region" description="Helical" evidence="10">
    <location>
        <begin position="220"/>
        <end position="239"/>
    </location>
</feature>
<dbReference type="EC" id="3.6.1.-" evidence="8"/>
<gene>
    <name evidence="8" type="primary">SCS3</name>
    <name evidence="8" type="synonym">FIT2B</name>
    <name evidence="11" type="ORF">AAFC00_004594</name>
</gene>
<evidence type="ECO:0000256" key="1">
    <source>
        <dbReference type="ARBA" id="ARBA00004477"/>
    </source>
</evidence>
<evidence type="ECO:0000313" key="12">
    <source>
        <dbReference type="Proteomes" id="UP001562354"/>
    </source>
</evidence>
<dbReference type="Proteomes" id="UP001562354">
    <property type="component" value="Unassembled WGS sequence"/>
</dbReference>
<dbReference type="InterPro" id="IPR046400">
    <property type="entry name" value="SCS3"/>
</dbReference>
<feature type="transmembrane region" description="Helical" evidence="10">
    <location>
        <begin position="140"/>
        <end position="158"/>
    </location>
</feature>
<dbReference type="Pfam" id="PF10261">
    <property type="entry name" value="FIT"/>
    <property type="match status" value="1"/>
</dbReference>
<evidence type="ECO:0000256" key="3">
    <source>
        <dbReference type="ARBA" id="ARBA00022801"/>
    </source>
</evidence>
<dbReference type="GeneID" id="95978294"/>
<feature type="compositionally biased region" description="Low complexity" evidence="9">
    <location>
        <begin position="26"/>
        <end position="39"/>
    </location>
</feature>
<keyword evidence="8" id="KW-0444">Lipid biosynthesis</keyword>
<keyword evidence="3 8" id="KW-0378">Hydrolase</keyword>
<feature type="transmembrane region" description="Helical" evidence="10">
    <location>
        <begin position="97"/>
        <end position="119"/>
    </location>
</feature>
<evidence type="ECO:0000256" key="2">
    <source>
        <dbReference type="ARBA" id="ARBA00022692"/>
    </source>
</evidence>
<evidence type="ECO:0000256" key="5">
    <source>
        <dbReference type="ARBA" id="ARBA00022989"/>
    </source>
</evidence>
<evidence type="ECO:0000256" key="8">
    <source>
        <dbReference type="HAMAP-Rule" id="MF_03231"/>
    </source>
</evidence>
<feature type="active site" evidence="8">
    <location>
        <position position="305"/>
    </location>
</feature>
<evidence type="ECO:0000256" key="6">
    <source>
        <dbReference type="ARBA" id="ARBA00023098"/>
    </source>
</evidence>
<dbReference type="PANTHER" id="PTHR23129">
    <property type="entry name" value="ACYL-COENZYME A DIPHOSPHATASE FITM2"/>
    <property type="match status" value="1"/>
</dbReference>
<feature type="active site" evidence="8">
    <location>
        <position position="219"/>
    </location>
</feature>
<feature type="transmembrane region" description="Helical" evidence="10">
    <location>
        <begin position="47"/>
        <end position="66"/>
    </location>
</feature>
<dbReference type="HAMAP" id="MF_03231">
    <property type="entry name" value="SCS3"/>
    <property type="match status" value="1"/>
</dbReference>
<feature type="transmembrane region" description="Helical" evidence="10">
    <location>
        <begin position="311"/>
        <end position="328"/>
    </location>
</feature>
<keyword evidence="4 8" id="KW-0256">Endoplasmic reticulum</keyword>
<keyword evidence="6" id="KW-0443">Lipid metabolism</keyword>
<dbReference type="RefSeq" id="XP_069196680.1">
    <property type="nucleotide sequence ID" value="XM_069344260.1"/>
</dbReference>
<comment type="catalytic activity">
    <reaction evidence="8">
        <text>an acyl-CoA + H2O = an acyl-4'-phosphopantetheine + adenosine 3',5'-bisphosphate + 2 H(+)</text>
        <dbReference type="Rhea" id="RHEA:50044"/>
        <dbReference type="ChEBI" id="CHEBI:15377"/>
        <dbReference type="ChEBI" id="CHEBI:15378"/>
        <dbReference type="ChEBI" id="CHEBI:58342"/>
        <dbReference type="ChEBI" id="CHEBI:58343"/>
        <dbReference type="ChEBI" id="CHEBI:132023"/>
    </reaction>
</comment>
<comment type="catalytic activity">
    <reaction evidence="8">
        <text>hexadecanoyl-CoA + H2O = S-hexadecanoyl-4'-phosphopantetheine + adenosine 3',5'-bisphosphate + 2 H(+)</text>
        <dbReference type="Rhea" id="RHEA:50032"/>
        <dbReference type="ChEBI" id="CHEBI:15377"/>
        <dbReference type="ChEBI" id="CHEBI:15378"/>
        <dbReference type="ChEBI" id="CHEBI:57379"/>
        <dbReference type="ChEBI" id="CHEBI:58343"/>
        <dbReference type="ChEBI" id="CHEBI:132018"/>
    </reaction>
</comment>
<proteinExistence type="inferred from homology"/>
<evidence type="ECO:0000256" key="9">
    <source>
        <dbReference type="SAM" id="MobiDB-lite"/>
    </source>
</evidence>
<evidence type="ECO:0000256" key="4">
    <source>
        <dbReference type="ARBA" id="ARBA00022824"/>
    </source>
</evidence>
<dbReference type="PANTHER" id="PTHR23129:SF0">
    <property type="entry name" value="ACYL-COENZYME A DIPHOSPHATASE FITM2"/>
    <property type="match status" value="1"/>
</dbReference>
<keyword evidence="8" id="KW-0594">Phospholipid biosynthesis</keyword>
<dbReference type="InterPro" id="IPR019388">
    <property type="entry name" value="FIT"/>
</dbReference>
<sequence>MTTRRSNTVNGEMPSSPSKPTTRLQPPGASSTSPSVSSPWLPTPLECALLATYPATLVLGSLFSVFNSSARNAPYSATLQSHPPNLAPSYFAKKSNIFNVFFVKVGWFWMTTAFCAFIFSHSSLGPRFSFTLTPRRLRAILRYLLVTSVWCAVTQWFFGAPLIDRGFRFTGGQCEIIYSDTPGANRKQAAMSDTREIFTHAACKTIGGTWKGGHDISGHVFILILGSAMLWLEILPAVLRASGLREDRRIRMLDGAVKSAAVETRDSIGNMPVPDSQDLGLGVKIAVGVAAMSWWMLLMTAAFFHTWFEKFTGLLVAFTAVYGVYFAPRAIPALREVIGMPGV</sequence>
<feature type="compositionally biased region" description="Polar residues" evidence="9">
    <location>
        <begin position="1"/>
        <end position="24"/>
    </location>
</feature>
<feature type="region of interest" description="Disordered" evidence="9">
    <location>
        <begin position="1"/>
        <end position="39"/>
    </location>
</feature>
<protein>
    <recommendedName>
        <fullName evidence="8">Acyl-coenzyme A diphosphatase SCS3</fullName>
        <ecNumber evidence="8">3.6.1.-</ecNumber>
    </recommendedName>
    <alternativeName>
        <fullName evidence="8">FIT family protein SCS3</fullName>
    </alternativeName>
</protein>